<dbReference type="GO" id="GO:0003677">
    <property type="term" value="F:DNA binding"/>
    <property type="evidence" value="ECO:0007669"/>
    <property type="project" value="InterPro"/>
</dbReference>
<evidence type="ECO:0000313" key="2">
    <source>
        <dbReference type="EMBL" id="BAG30628.1"/>
    </source>
</evidence>
<dbReference type="SUPFAM" id="SSF46955">
    <property type="entry name" value="Putative DNA-binding domain"/>
    <property type="match status" value="1"/>
</dbReference>
<dbReference type="NCBIfam" id="TIGR01764">
    <property type="entry name" value="excise"/>
    <property type="match status" value="1"/>
</dbReference>
<dbReference type="STRING" id="378753.KRH_22810"/>
<dbReference type="AlphaFoldDB" id="B2GIV1"/>
<dbReference type="HOGENOM" id="CLU_106726_4_0_11"/>
<sequence>MEMRYVVAERTVTTALQEHAMTTTVERINISAQTVREAQAPAQHGASLVLRDAAGNDVALPAEVQRTLLRALSAIAEHGSVDIAQTPEELTSTVAANLLGVSRPTLLRWAREGQIESFKVGSHARFRRADVLQLRQQREMARRAACQELREVDAENDFEFFAD</sequence>
<dbReference type="InterPro" id="IPR009061">
    <property type="entry name" value="DNA-bd_dom_put_sf"/>
</dbReference>
<keyword evidence="3" id="KW-1185">Reference proteome</keyword>
<dbReference type="InterPro" id="IPR036388">
    <property type="entry name" value="WH-like_DNA-bd_sf"/>
</dbReference>
<evidence type="ECO:0000259" key="1">
    <source>
        <dbReference type="Pfam" id="PF12728"/>
    </source>
</evidence>
<dbReference type="InterPro" id="IPR041657">
    <property type="entry name" value="HTH_17"/>
</dbReference>
<dbReference type="Pfam" id="PF12728">
    <property type="entry name" value="HTH_17"/>
    <property type="match status" value="1"/>
</dbReference>
<gene>
    <name evidence="2" type="ordered locus">KRH_22810</name>
</gene>
<feature type="domain" description="Helix-turn-helix" evidence="1">
    <location>
        <begin position="90"/>
        <end position="138"/>
    </location>
</feature>
<dbReference type="eggNOG" id="COG3311">
    <property type="taxonomic scope" value="Bacteria"/>
</dbReference>
<protein>
    <recommendedName>
        <fullName evidence="1">Helix-turn-helix domain-containing protein</fullName>
    </recommendedName>
</protein>
<dbReference type="InterPro" id="IPR010093">
    <property type="entry name" value="SinI_DNA-bd"/>
</dbReference>
<name>B2GIV1_KOCRD</name>
<proteinExistence type="predicted"/>
<dbReference type="Proteomes" id="UP000008838">
    <property type="component" value="Chromosome"/>
</dbReference>
<reference evidence="2 3" key="1">
    <citation type="journal article" date="2008" name="J. Bacteriol.">
        <title>Complete genome sequence of the soil actinomycete Kocuria rhizophila.</title>
        <authorList>
            <person name="Takarada H."/>
            <person name="Sekine M."/>
            <person name="Kosugi H."/>
            <person name="Matsuo Y."/>
            <person name="Fujisawa T."/>
            <person name="Omata S."/>
            <person name="Kishi E."/>
            <person name="Shimizu A."/>
            <person name="Tsukatani N."/>
            <person name="Tanikawa S."/>
            <person name="Fujita N."/>
            <person name="Harayama S."/>
        </authorList>
    </citation>
    <scope>NUCLEOTIDE SEQUENCE [LARGE SCALE GENOMIC DNA]</scope>
    <source>
        <strain evidence="3">ATCC 9341 / DSM 348 / NBRC 103217 / DC2201</strain>
    </source>
</reference>
<dbReference type="KEGG" id="krh:KRH_22810"/>
<accession>B2GIV1</accession>
<organism evidence="2 3">
    <name type="scientific">Kocuria rhizophila (strain ATCC 9341 / DSM 348 / NBRC 103217 / DC2201)</name>
    <dbReference type="NCBI Taxonomy" id="378753"/>
    <lineage>
        <taxon>Bacteria</taxon>
        <taxon>Bacillati</taxon>
        <taxon>Actinomycetota</taxon>
        <taxon>Actinomycetes</taxon>
        <taxon>Micrococcales</taxon>
        <taxon>Micrococcaceae</taxon>
        <taxon>Kocuria</taxon>
    </lineage>
</organism>
<dbReference type="Gene3D" id="1.10.10.10">
    <property type="entry name" value="Winged helix-like DNA-binding domain superfamily/Winged helix DNA-binding domain"/>
    <property type="match status" value="1"/>
</dbReference>
<dbReference type="EMBL" id="AP009152">
    <property type="protein sequence ID" value="BAG30628.1"/>
    <property type="molecule type" value="Genomic_DNA"/>
</dbReference>
<evidence type="ECO:0000313" key="3">
    <source>
        <dbReference type="Proteomes" id="UP000008838"/>
    </source>
</evidence>